<feature type="compositionally biased region" description="Pro residues" evidence="1">
    <location>
        <begin position="44"/>
        <end position="58"/>
    </location>
</feature>
<reference evidence="2 3" key="1">
    <citation type="submission" date="2019-05" db="EMBL/GenBank/DDBJ databases">
        <title>Another draft genome of Portunus trituberculatus and its Hox gene families provides insights of decapod evolution.</title>
        <authorList>
            <person name="Jeong J.-H."/>
            <person name="Song I."/>
            <person name="Kim S."/>
            <person name="Choi T."/>
            <person name="Kim D."/>
            <person name="Ryu S."/>
            <person name="Kim W."/>
        </authorList>
    </citation>
    <scope>NUCLEOTIDE SEQUENCE [LARGE SCALE GENOMIC DNA]</scope>
    <source>
        <tissue evidence="2">Muscle</tissue>
    </source>
</reference>
<feature type="region of interest" description="Disordered" evidence="1">
    <location>
        <begin position="12"/>
        <end position="63"/>
    </location>
</feature>
<evidence type="ECO:0000256" key="1">
    <source>
        <dbReference type="SAM" id="MobiDB-lite"/>
    </source>
</evidence>
<dbReference type="EMBL" id="VSRR010001662">
    <property type="protein sequence ID" value="MPC26860.1"/>
    <property type="molecule type" value="Genomic_DNA"/>
</dbReference>
<accession>A0A5B7DZ30</accession>
<comment type="caution">
    <text evidence="2">The sequence shown here is derived from an EMBL/GenBank/DDBJ whole genome shotgun (WGS) entry which is preliminary data.</text>
</comment>
<keyword evidence="3" id="KW-1185">Reference proteome</keyword>
<gene>
    <name evidence="2" type="ORF">E2C01_020011</name>
</gene>
<proteinExistence type="predicted"/>
<protein>
    <submittedName>
        <fullName evidence="2">Uncharacterized protein</fullName>
    </submittedName>
</protein>
<dbReference type="Proteomes" id="UP000324222">
    <property type="component" value="Unassembled WGS sequence"/>
</dbReference>
<evidence type="ECO:0000313" key="3">
    <source>
        <dbReference type="Proteomes" id="UP000324222"/>
    </source>
</evidence>
<name>A0A5B7DZ30_PORTR</name>
<evidence type="ECO:0000313" key="2">
    <source>
        <dbReference type="EMBL" id="MPC26860.1"/>
    </source>
</evidence>
<sequence length="155" mass="16968">MRVTNHRFTVAAARHGTSHARSPFPLTSPGLLHHETGGEAAGPLSPPSSGPPSSPPSHQPCTAHQHQNTASLLCLPTFWLLRRKYLGRKLMQRMSMVLLRVAKVPFLNTLSTASLLLLCVPPPRLCQPSCENSQTPMKPVLKWPHVPPVPLFPLC</sequence>
<dbReference type="AlphaFoldDB" id="A0A5B7DZ30"/>
<organism evidence="2 3">
    <name type="scientific">Portunus trituberculatus</name>
    <name type="common">Swimming crab</name>
    <name type="synonym">Neptunus trituberculatus</name>
    <dbReference type="NCBI Taxonomy" id="210409"/>
    <lineage>
        <taxon>Eukaryota</taxon>
        <taxon>Metazoa</taxon>
        <taxon>Ecdysozoa</taxon>
        <taxon>Arthropoda</taxon>
        <taxon>Crustacea</taxon>
        <taxon>Multicrustacea</taxon>
        <taxon>Malacostraca</taxon>
        <taxon>Eumalacostraca</taxon>
        <taxon>Eucarida</taxon>
        <taxon>Decapoda</taxon>
        <taxon>Pleocyemata</taxon>
        <taxon>Brachyura</taxon>
        <taxon>Eubrachyura</taxon>
        <taxon>Portunoidea</taxon>
        <taxon>Portunidae</taxon>
        <taxon>Portuninae</taxon>
        <taxon>Portunus</taxon>
    </lineage>
</organism>